<sequence length="171" mass="17931">MITLLLFIAQFIIYCHHTDKWDSEDHIPKLGETNDRDGQRSSDKRVTHAFGEFDPSGRTAGFGEGLGGHDGGFGGFAEQNGRKASFGADGFGNGASKGSGNRGHGGEHNGGLSDHNKAGTPARSRNGGVGDKGFGGQQNGNNGFEGQGGNNQWPSRRGRASVDSLNTKMVI</sequence>
<feature type="chain" id="PRO_5036308810" evidence="2">
    <location>
        <begin position="18"/>
        <end position="171"/>
    </location>
</feature>
<proteinExistence type="predicted"/>
<dbReference type="EMBL" id="CAJFDI010000002">
    <property type="protein sequence ID" value="CAD5218054.1"/>
    <property type="molecule type" value="Genomic_DNA"/>
</dbReference>
<accession>A0A1I7SRD5</accession>
<feature type="compositionally biased region" description="Basic and acidic residues" evidence="1">
    <location>
        <begin position="24"/>
        <end position="46"/>
    </location>
</feature>
<reference evidence="4" key="2">
    <citation type="submission" date="2020-08" db="EMBL/GenBank/DDBJ databases">
        <authorList>
            <person name="Kikuchi T."/>
        </authorList>
    </citation>
    <scope>NUCLEOTIDE SEQUENCE</scope>
    <source>
        <strain evidence="3">Ka4C1</strain>
    </source>
</reference>
<keyword evidence="2" id="KW-0732">Signal</keyword>
<evidence type="ECO:0000313" key="5">
    <source>
        <dbReference type="Proteomes" id="UP000095284"/>
    </source>
</evidence>
<dbReference type="AlphaFoldDB" id="A0A1I7SRD5"/>
<evidence type="ECO:0000313" key="6">
    <source>
        <dbReference type="Proteomes" id="UP000659654"/>
    </source>
</evidence>
<dbReference type="Proteomes" id="UP000095284">
    <property type="component" value="Unplaced"/>
</dbReference>
<protein>
    <submittedName>
        <fullName evidence="3">(pine wood nematode) hypothetical protein</fullName>
    </submittedName>
</protein>
<evidence type="ECO:0000313" key="7">
    <source>
        <dbReference type="WBParaSite" id="BXY_1559900.1"/>
    </source>
</evidence>
<feature type="region of interest" description="Disordered" evidence="1">
    <location>
        <begin position="24"/>
        <end position="171"/>
    </location>
</feature>
<feature type="signal peptide" evidence="2">
    <location>
        <begin position="1"/>
        <end position="17"/>
    </location>
</feature>
<evidence type="ECO:0000313" key="3">
    <source>
        <dbReference type="EMBL" id="CAD5218054.1"/>
    </source>
</evidence>
<feature type="compositionally biased region" description="Gly residues" evidence="1">
    <location>
        <begin position="89"/>
        <end position="103"/>
    </location>
</feature>
<evidence type="ECO:0000256" key="1">
    <source>
        <dbReference type="SAM" id="MobiDB-lite"/>
    </source>
</evidence>
<reference evidence="7" key="1">
    <citation type="submission" date="2016-11" db="UniProtKB">
        <authorList>
            <consortium name="WormBaseParasite"/>
        </authorList>
    </citation>
    <scope>IDENTIFICATION</scope>
</reference>
<dbReference type="Proteomes" id="UP000582659">
    <property type="component" value="Unassembled WGS sequence"/>
</dbReference>
<feature type="compositionally biased region" description="Gly residues" evidence="1">
    <location>
        <begin position="60"/>
        <end position="75"/>
    </location>
</feature>
<keyword evidence="6" id="KW-1185">Reference proteome</keyword>
<feature type="compositionally biased region" description="Gly residues" evidence="1">
    <location>
        <begin position="127"/>
        <end position="149"/>
    </location>
</feature>
<gene>
    <name evidence="3" type="ORF">BXYJ_LOCUS5447</name>
</gene>
<dbReference type="WBParaSite" id="BXY_1559900.1">
    <property type="protein sequence ID" value="BXY_1559900.1"/>
    <property type="gene ID" value="BXY_1559900"/>
</dbReference>
<name>A0A1I7SRD5_BURXY</name>
<evidence type="ECO:0000256" key="2">
    <source>
        <dbReference type="SAM" id="SignalP"/>
    </source>
</evidence>
<evidence type="ECO:0000313" key="4">
    <source>
        <dbReference type="EMBL" id="CAG9102573.1"/>
    </source>
</evidence>
<dbReference type="EMBL" id="CAJFCV020000002">
    <property type="protein sequence ID" value="CAG9102573.1"/>
    <property type="molecule type" value="Genomic_DNA"/>
</dbReference>
<dbReference type="Proteomes" id="UP000659654">
    <property type="component" value="Unassembled WGS sequence"/>
</dbReference>
<organism evidence="5 7">
    <name type="scientific">Bursaphelenchus xylophilus</name>
    <name type="common">Pinewood nematode worm</name>
    <name type="synonym">Aphelenchoides xylophilus</name>
    <dbReference type="NCBI Taxonomy" id="6326"/>
    <lineage>
        <taxon>Eukaryota</taxon>
        <taxon>Metazoa</taxon>
        <taxon>Ecdysozoa</taxon>
        <taxon>Nematoda</taxon>
        <taxon>Chromadorea</taxon>
        <taxon>Rhabditida</taxon>
        <taxon>Tylenchina</taxon>
        <taxon>Tylenchomorpha</taxon>
        <taxon>Aphelenchoidea</taxon>
        <taxon>Aphelenchoididae</taxon>
        <taxon>Bursaphelenchus</taxon>
    </lineage>
</organism>